<feature type="compositionally biased region" description="Polar residues" evidence="1">
    <location>
        <begin position="262"/>
        <end position="273"/>
    </location>
</feature>
<dbReference type="InterPro" id="IPR042470">
    <property type="entry name" value="RMI1_N_C_sf"/>
</dbReference>
<dbReference type="Gene3D" id="2.40.50.770">
    <property type="entry name" value="RecQ-mediated genome instability protein Rmi1, C-terminal domain"/>
    <property type="match status" value="1"/>
</dbReference>
<feature type="region of interest" description="Disordered" evidence="1">
    <location>
        <begin position="262"/>
        <end position="354"/>
    </location>
</feature>
<dbReference type="InterPro" id="IPR013894">
    <property type="entry name" value="RMI1_OB"/>
</dbReference>
<dbReference type="VEuPathDB" id="ToxoDB:ETH2_1134400"/>
<dbReference type="VEuPathDB" id="ToxoDB:ETH_00020230"/>
<protein>
    <recommendedName>
        <fullName evidence="2">RecQ mediated genome instability protein 1 OB-fold domain-containing protein</fullName>
    </recommendedName>
</protein>
<organism evidence="3">
    <name type="scientific">Eimeria tenella</name>
    <name type="common">Coccidian parasite</name>
    <dbReference type="NCBI Taxonomy" id="5802"/>
    <lineage>
        <taxon>Eukaryota</taxon>
        <taxon>Sar</taxon>
        <taxon>Alveolata</taxon>
        <taxon>Apicomplexa</taxon>
        <taxon>Conoidasida</taxon>
        <taxon>Coccidia</taxon>
        <taxon>Eucoccidiorida</taxon>
        <taxon>Eimeriorina</taxon>
        <taxon>Eimeriidae</taxon>
        <taxon>Eimeria</taxon>
    </lineage>
</organism>
<evidence type="ECO:0000313" key="3">
    <source>
        <dbReference type="EMBL" id="AET50624.1"/>
    </source>
</evidence>
<feature type="region of interest" description="Disordered" evidence="1">
    <location>
        <begin position="433"/>
        <end position="476"/>
    </location>
</feature>
<dbReference type="Pfam" id="PF08585">
    <property type="entry name" value="RMI1_N_C"/>
    <property type="match status" value="1"/>
</dbReference>
<dbReference type="AlphaFoldDB" id="H9B9G4"/>
<name>H9B9G4_EIMTE</name>
<feature type="compositionally biased region" description="Basic and acidic residues" evidence="1">
    <location>
        <begin position="301"/>
        <end position="322"/>
    </location>
</feature>
<feature type="compositionally biased region" description="Basic residues" evidence="1">
    <location>
        <begin position="338"/>
        <end position="347"/>
    </location>
</feature>
<accession>H9B9G4</accession>
<feature type="domain" description="RecQ mediated genome instability protein 1 OB-fold" evidence="2">
    <location>
        <begin position="94"/>
        <end position="205"/>
    </location>
</feature>
<dbReference type="EMBL" id="JN987401">
    <property type="protein sequence ID" value="AET50624.1"/>
    <property type="molecule type" value="mRNA"/>
</dbReference>
<evidence type="ECO:0000256" key="1">
    <source>
        <dbReference type="SAM" id="MobiDB-lite"/>
    </source>
</evidence>
<evidence type="ECO:0000259" key="2">
    <source>
        <dbReference type="Pfam" id="PF08585"/>
    </source>
</evidence>
<reference evidence="3" key="1">
    <citation type="journal article" date="2012" name="BMC Genomics">
        <title>Characterisation of full-length cDNA sequences provides insights into the Eimeria tenella transcriptome.</title>
        <authorList>
            <person name="Amiruddin N."/>
            <person name="Lee X.W."/>
            <person name="Blake D.P."/>
            <person name="Suzuki Y."/>
            <person name="Tay Y.L."/>
            <person name="Lim L.S."/>
            <person name="Tomley F.M."/>
            <person name="Watanabe J."/>
            <person name="Sugimoto C."/>
            <person name="Wan K.L."/>
        </authorList>
    </citation>
    <scope>NUCLEOTIDE SEQUENCE</scope>
    <source>
        <strain evidence="3">Houghton</strain>
    </source>
</reference>
<sequence length="476" mass="51802">MMEAAAIQGALVPWALDFTPEGFAAIEQSGASSPAAVKDYVLSADLRRLHLAPHPADPTNFSALHSKSMQAPPEVAACAAIDGPAENVKSTATNYTLRRPLLCMVLSFQDVRLPTKDVEEDFSDGAQGIKGNQRRLLSLKLTDGRGTSLTAVELRFCQQLDIVPLLPGVKLLLLPGLVFYRGMALLTPRYLQNLAGGAKQLREAFNLKADVQERRKLLQQILNEHTELQQRVKSDKGDTGPPKFVPFSFAAKVQQVEINTSVITGAHQKTTNPSRKEMKRETASPTEMSNDTRAGQPTRSLDIKTDATELKRDRLRQLEKVDPNSLGAEKISTERKTARGGRGRRGRRERDDDLSEYMKPSGRQVAYNLLDLIKADAEQTNSAAATAILCANEQYVGDHNFEDSVRQPNAGLLNPTVGLGDSLSSGAVFMGARRSVDTPRNSPPSHICGGRSRRGGYPRRGSGGGRRVRGTGSSPK</sequence>
<proteinExistence type="evidence at transcript level"/>
<feature type="compositionally biased region" description="Polar residues" evidence="1">
    <location>
        <begin position="283"/>
        <end position="299"/>
    </location>
</feature>